<organism evidence="1 2">
    <name type="scientific">Leptospira borgpetersenii serovar Javanica str. UI 09931</name>
    <dbReference type="NCBI Taxonomy" id="1049767"/>
    <lineage>
        <taxon>Bacteria</taxon>
        <taxon>Pseudomonadati</taxon>
        <taxon>Spirochaetota</taxon>
        <taxon>Spirochaetia</taxon>
        <taxon>Leptospirales</taxon>
        <taxon>Leptospiraceae</taxon>
        <taxon>Leptospira</taxon>
    </lineage>
</organism>
<comment type="caution">
    <text evidence="1">The sequence shown here is derived from an EMBL/GenBank/DDBJ whole genome shotgun (WGS) entry which is preliminary data.</text>
</comment>
<dbReference type="Proteomes" id="UP000014570">
    <property type="component" value="Unassembled WGS sequence"/>
</dbReference>
<evidence type="ECO:0000313" key="1">
    <source>
        <dbReference type="EMBL" id="EPG56346.1"/>
    </source>
</evidence>
<evidence type="ECO:0000313" key="2">
    <source>
        <dbReference type="Proteomes" id="UP000014570"/>
    </source>
</evidence>
<dbReference type="AlphaFoldDB" id="A0AAV3J6G0"/>
<protein>
    <submittedName>
        <fullName evidence="1">Uncharacterized protein</fullName>
    </submittedName>
</protein>
<sequence length="48" mass="5562">MIEFLYLFAILTMDKTPSHLNDHSSNRMAYDPSVSDRVSWRYLGTNPA</sequence>
<gene>
    <name evidence="1" type="ORF">LEP1GSC103_1450</name>
</gene>
<reference evidence="1 2" key="1">
    <citation type="submission" date="2013-04" db="EMBL/GenBank/DDBJ databases">
        <authorList>
            <person name="Harkins D.M."/>
            <person name="Durkin A.S."/>
            <person name="Brinkac L.M."/>
            <person name="Haft D.H."/>
            <person name="Selengut J.D."/>
            <person name="Sanka R."/>
            <person name="DePew J."/>
            <person name="Purushe J."/>
            <person name="Chanthongthip A."/>
            <person name="Lattana O."/>
            <person name="Phetsouvanh R."/>
            <person name="Newton P.N."/>
            <person name="Vinetz J.M."/>
            <person name="Sutton G.G."/>
            <person name="Nierman W.C."/>
            <person name="Fouts D.E."/>
        </authorList>
    </citation>
    <scope>NUCLEOTIDE SEQUENCE [LARGE SCALE GENOMIC DNA]</scope>
    <source>
        <strain evidence="1 2">UI 09931</strain>
    </source>
</reference>
<name>A0AAV3J6G0_LEPBO</name>
<dbReference type="EMBL" id="AHNP02000013">
    <property type="protein sequence ID" value="EPG56346.1"/>
    <property type="molecule type" value="Genomic_DNA"/>
</dbReference>
<proteinExistence type="predicted"/>
<accession>A0AAV3J6G0</accession>